<proteinExistence type="predicted"/>
<evidence type="ECO:0000313" key="1">
    <source>
        <dbReference type="EMBL" id="MCC2748445.1"/>
    </source>
</evidence>
<reference evidence="1" key="1">
    <citation type="submission" date="2021-10" db="EMBL/GenBank/DDBJ databases">
        <title>Collection of gut derived symbiotic bacterial strains cultured from healthy donors.</title>
        <authorList>
            <person name="Lin H."/>
            <person name="Littmann E."/>
            <person name="Claire K."/>
            <person name="Pamer E."/>
        </authorList>
    </citation>
    <scope>NUCLEOTIDE SEQUENCE</scope>
    <source>
        <strain evidence="1">MSK.22.92</strain>
    </source>
</reference>
<gene>
    <name evidence="1" type="ORF">LK487_15690</name>
</gene>
<dbReference type="EMBL" id="JAJFBX010000035">
    <property type="protein sequence ID" value="MCC2748445.1"/>
    <property type="molecule type" value="Genomic_DNA"/>
</dbReference>
<dbReference type="AlphaFoldDB" id="A0AAW4WUX3"/>
<comment type="caution">
    <text evidence="1">The sequence shown here is derived from an EMBL/GenBank/DDBJ whole genome shotgun (WGS) entry which is preliminary data.</text>
</comment>
<dbReference type="Proteomes" id="UP001197847">
    <property type="component" value="Unassembled WGS sequence"/>
</dbReference>
<evidence type="ECO:0000313" key="2">
    <source>
        <dbReference type="Proteomes" id="UP001197847"/>
    </source>
</evidence>
<organism evidence="1 2">
    <name type="scientific">Agathobacter rectalis</name>
    <dbReference type="NCBI Taxonomy" id="39491"/>
    <lineage>
        <taxon>Bacteria</taxon>
        <taxon>Bacillati</taxon>
        <taxon>Bacillota</taxon>
        <taxon>Clostridia</taxon>
        <taxon>Lachnospirales</taxon>
        <taxon>Lachnospiraceae</taxon>
        <taxon>Agathobacter</taxon>
    </lineage>
</organism>
<sequence length="93" mass="10214">MKIIFNIPYFYLPSYTSHNLFCSAPILNISCKSLAIASTLASICSTVPVLLPALICHITKLGMNPALNVNIYFIQKLENILNTETTTIAISSH</sequence>
<protein>
    <submittedName>
        <fullName evidence="1">Uncharacterized protein</fullName>
    </submittedName>
</protein>
<name>A0AAW4WUX3_9FIRM</name>
<accession>A0AAW4WUX3</accession>